<protein>
    <recommendedName>
        <fullName evidence="8">Glycine dehydrogenase (decarboxylating)</fullName>
        <ecNumber evidence="8">1.4.4.2</ecNumber>
    </recommendedName>
    <alternativeName>
        <fullName evidence="8">Glycine cleavage system P-protein</fullName>
    </alternativeName>
    <alternativeName>
        <fullName evidence="8">Glycine decarboxylase</fullName>
    </alternativeName>
    <alternativeName>
        <fullName evidence="8">Glycine dehydrogenase (aminomethyl-transferring)</fullName>
    </alternativeName>
</protein>
<comment type="cofactor">
    <cofactor evidence="1 8 9">
        <name>pyridoxal 5'-phosphate</name>
        <dbReference type="ChEBI" id="CHEBI:597326"/>
    </cofactor>
</comment>
<evidence type="ECO:0000313" key="12">
    <source>
        <dbReference type="EMBL" id="AND67743.1"/>
    </source>
</evidence>
<dbReference type="CDD" id="cd00613">
    <property type="entry name" value="GDC-P"/>
    <property type="match status" value="2"/>
</dbReference>
<dbReference type="EMBL" id="CP014841">
    <property type="protein sequence ID" value="AND67743.1"/>
    <property type="molecule type" value="Genomic_DNA"/>
</dbReference>
<proteinExistence type="inferred from homology"/>
<comment type="catalytic activity">
    <reaction evidence="7 8">
        <text>N(6)-[(R)-lipoyl]-L-lysyl-[glycine-cleavage complex H protein] + glycine + H(+) = N(6)-[(R)-S(8)-aminomethyldihydrolipoyl]-L-lysyl-[glycine-cleavage complex H protein] + CO2</text>
        <dbReference type="Rhea" id="RHEA:24304"/>
        <dbReference type="Rhea" id="RHEA-COMP:10494"/>
        <dbReference type="Rhea" id="RHEA-COMP:10495"/>
        <dbReference type="ChEBI" id="CHEBI:15378"/>
        <dbReference type="ChEBI" id="CHEBI:16526"/>
        <dbReference type="ChEBI" id="CHEBI:57305"/>
        <dbReference type="ChEBI" id="CHEBI:83099"/>
        <dbReference type="ChEBI" id="CHEBI:83143"/>
        <dbReference type="EC" id="1.4.4.2"/>
    </reaction>
</comment>
<dbReference type="GO" id="GO:0016594">
    <property type="term" value="F:glycine binding"/>
    <property type="evidence" value="ECO:0007669"/>
    <property type="project" value="TreeGrafter"/>
</dbReference>
<dbReference type="InterPro" id="IPR015421">
    <property type="entry name" value="PyrdxlP-dep_Trfase_major"/>
</dbReference>
<dbReference type="Proteomes" id="UP000077255">
    <property type="component" value="Chromosome"/>
</dbReference>
<gene>
    <name evidence="8" type="primary">gcvP</name>
    <name evidence="12" type="ORF">ATSB10_02890</name>
</gene>
<evidence type="ECO:0000256" key="4">
    <source>
        <dbReference type="ARBA" id="ARBA00011690"/>
    </source>
</evidence>
<reference evidence="12 13" key="1">
    <citation type="submission" date="2016-02" db="EMBL/GenBank/DDBJ databases">
        <title>Complete genome sequencing and analysis of ATSB10, Dyella thiooxydans isolated from rhizosphere soil of sunflower (Helianthus annuus L.).</title>
        <authorList>
            <person name="Lee Y."/>
            <person name="Hwangbo K."/>
            <person name="Chung H."/>
            <person name="Yoo J."/>
            <person name="Kim K.Y."/>
            <person name="Sa T.M."/>
            <person name="Um Y."/>
            <person name="Madhaiyan M."/>
        </authorList>
    </citation>
    <scope>NUCLEOTIDE SEQUENCE [LARGE SCALE GENOMIC DNA]</scope>
    <source>
        <strain evidence="12 13">ATSB10</strain>
    </source>
</reference>
<evidence type="ECO:0000256" key="5">
    <source>
        <dbReference type="ARBA" id="ARBA00022898"/>
    </source>
</evidence>
<feature type="modified residue" description="N6-(pyridoxal phosphate)lysine" evidence="8 9">
    <location>
        <position position="704"/>
    </location>
</feature>
<evidence type="ECO:0000256" key="3">
    <source>
        <dbReference type="ARBA" id="ARBA00010756"/>
    </source>
</evidence>
<dbReference type="InterPro" id="IPR020581">
    <property type="entry name" value="GDC_P"/>
</dbReference>
<dbReference type="FunFam" id="3.40.640.10:FF:000007">
    <property type="entry name" value="glycine dehydrogenase (Decarboxylating), mitochondrial"/>
    <property type="match status" value="1"/>
</dbReference>
<dbReference type="EC" id="1.4.4.2" evidence="8"/>
<feature type="domain" description="Glycine cleavage system P-protein N-terminal" evidence="10">
    <location>
        <begin position="20"/>
        <end position="438"/>
    </location>
</feature>
<accession>A0A160MX00</accession>
<feature type="domain" description="Glycine dehydrogenase C-terminal" evidence="11">
    <location>
        <begin position="772"/>
        <end position="893"/>
    </location>
</feature>
<evidence type="ECO:0000256" key="7">
    <source>
        <dbReference type="ARBA" id="ARBA00049026"/>
    </source>
</evidence>
<comment type="similarity">
    <text evidence="3 8">Belongs to the GcvP family.</text>
</comment>
<dbReference type="PANTHER" id="PTHR11773">
    <property type="entry name" value="GLYCINE DEHYDROGENASE, DECARBOXYLATING"/>
    <property type="match status" value="1"/>
</dbReference>
<evidence type="ECO:0000259" key="10">
    <source>
        <dbReference type="Pfam" id="PF02347"/>
    </source>
</evidence>
<dbReference type="InterPro" id="IPR015422">
    <property type="entry name" value="PyrdxlP-dep_Trfase_small"/>
</dbReference>
<evidence type="ECO:0000256" key="8">
    <source>
        <dbReference type="HAMAP-Rule" id="MF_00711"/>
    </source>
</evidence>
<feature type="domain" description="Glycine cleavage system P-protein N-terminal" evidence="10">
    <location>
        <begin position="449"/>
        <end position="731"/>
    </location>
</feature>
<dbReference type="Gene3D" id="3.40.640.10">
    <property type="entry name" value="Type I PLP-dependent aspartate aminotransferase-like (Major domain)"/>
    <property type="match status" value="2"/>
</dbReference>
<dbReference type="InterPro" id="IPR049316">
    <property type="entry name" value="GDC-P_C"/>
</dbReference>
<dbReference type="Pfam" id="PF02347">
    <property type="entry name" value="GDC-P"/>
    <property type="match status" value="2"/>
</dbReference>
<dbReference type="InterPro" id="IPR049315">
    <property type="entry name" value="GDC-P_N"/>
</dbReference>
<dbReference type="PANTHER" id="PTHR11773:SF1">
    <property type="entry name" value="GLYCINE DEHYDROGENASE (DECARBOXYLATING), MITOCHONDRIAL"/>
    <property type="match status" value="1"/>
</dbReference>
<dbReference type="InterPro" id="IPR015424">
    <property type="entry name" value="PyrdxlP-dep_Trfase"/>
</dbReference>
<dbReference type="HAMAP" id="MF_00711">
    <property type="entry name" value="GcvP"/>
    <property type="match status" value="1"/>
</dbReference>
<comment type="subunit">
    <text evidence="4 8">The glycine cleavage system is composed of four proteins: P, T, L and H.</text>
</comment>
<evidence type="ECO:0000313" key="13">
    <source>
        <dbReference type="Proteomes" id="UP000077255"/>
    </source>
</evidence>
<keyword evidence="13" id="KW-1185">Reference proteome</keyword>
<dbReference type="AlphaFoldDB" id="A0A160MX00"/>
<evidence type="ECO:0000256" key="2">
    <source>
        <dbReference type="ARBA" id="ARBA00003788"/>
    </source>
</evidence>
<sequence length="963" mass="103306">MSQSSSPSLRELEHHGAFIERHIGPNDAEIAHMLAAIGQPSLEAMTDAIVPGSIKSPAPLALPAPLTEVEALAKIRAVASKNRVFRSFIGQGYYGTHTPNVILRNVLENPAWYTAYTPYQAEISQGRMEALINFQTMCADLTGMDIANASLLDEGTAAAEAMTLAKRSGKSKSNTFFVSRGVHPQTLEVLRTRAEAMGLQILVGDDADAATAESFGVLLQYPDTFGQAHDYAALVQAVHARGALVAVATDLLALTLLKAPGEWGADIVIGNSQRFGVPFGFGGPHAAFMACRDAYKRSMPGRLIGVSVDAEGNKAYRLTLQTREQHIRREKATSNICTAQVLLAVMAAMYAVYHGPDGLKRIARRTHRLAAILAAALRKAGVTVADGFFDTLYITGVDADAVHARATAQQINLRAIHGTSVGISLDETTTRADVIALAGLFGAEIDDIDALDAATADALPASLVRSSAFMTHPVFNTHHSETELLRYLRGLADKDLALDRSMIPLGSCTMKLNATAEMIPVTWPEFGNIHPLAPAEQAAGYKELIDGLEAMLVECTGYDAVSLQPNSGAQGEYAGLLAIRAYHRSRGEGHRDICLIPESAHGTNPASAQMCGMTVVVTACDANGNVDVADIRAKAEKYADRLAALMVTYPSTHGVFEEEIVQICEIIHAHGGQVYTDGANMNALVGVAKPGKWGSDVSHLNLHKTFCIPHGGGGPGVGPCAVKSHLAPFLPKTFGGEGDVGMVSAASFGSASILPISWMYIAMMGAEGLRRATQLALLNANYVAKRLAPHYKTLYTGRNGLVAHECILDLRPLKDATGIGAEDVAKRLIDFGFHAPTLSFPVAGTLMVEPTESESQYELDRFIDAMIQIREEIRAIEDGRLDREDNPLKHAPHTAAMVSGSEWTHTYPRELAAFPLPSLRLQKYWSPVARVDNVYGDKNIMCSCIPVDAFKGEIEAFSEPNVM</sequence>
<dbReference type="NCBIfam" id="NF003346">
    <property type="entry name" value="PRK04366.1"/>
    <property type="match status" value="1"/>
</dbReference>
<dbReference type="NCBIfam" id="TIGR00461">
    <property type="entry name" value="gcvP"/>
    <property type="match status" value="1"/>
</dbReference>
<dbReference type="GO" id="GO:0005960">
    <property type="term" value="C:glycine cleavage complex"/>
    <property type="evidence" value="ECO:0007669"/>
    <property type="project" value="TreeGrafter"/>
</dbReference>
<dbReference type="GO" id="GO:0005829">
    <property type="term" value="C:cytosol"/>
    <property type="evidence" value="ECO:0007669"/>
    <property type="project" value="TreeGrafter"/>
</dbReference>
<evidence type="ECO:0000256" key="1">
    <source>
        <dbReference type="ARBA" id="ARBA00001933"/>
    </source>
</evidence>
<evidence type="ECO:0000259" key="11">
    <source>
        <dbReference type="Pfam" id="PF21478"/>
    </source>
</evidence>
<keyword evidence="6 8" id="KW-0560">Oxidoreductase</keyword>
<name>A0A160MX00_9GAMM</name>
<dbReference type="GO" id="GO:0030170">
    <property type="term" value="F:pyridoxal phosphate binding"/>
    <property type="evidence" value="ECO:0007669"/>
    <property type="project" value="TreeGrafter"/>
</dbReference>
<dbReference type="GO" id="GO:0019464">
    <property type="term" value="P:glycine decarboxylation via glycine cleavage system"/>
    <property type="evidence" value="ECO:0007669"/>
    <property type="project" value="UniProtKB-UniRule"/>
</dbReference>
<dbReference type="GO" id="GO:0004375">
    <property type="term" value="F:glycine dehydrogenase (decarboxylating) activity"/>
    <property type="evidence" value="ECO:0007669"/>
    <property type="project" value="UniProtKB-EC"/>
</dbReference>
<dbReference type="SUPFAM" id="SSF53383">
    <property type="entry name" value="PLP-dependent transferases"/>
    <property type="match status" value="2"/>
</dbReference>
<keyword evidence="5 8" id="KW-0663">Pyridoxal phosphate</keyword>
<dbReference type="FunFam" id="3.90.1150.10:FF:000007">
    <property type="entry name" value="Glycine dehydrogenase (decarboxylating), mitochondrial"/>
    <property type="match status" value="1"/>
</dbReference>
<dbReference type="Gene3D" id="3.90.1150.10">
    <property type="entry name" value="Aspartate Aminotransferase, domain 1"/>
    <property type="match status" value="2"/>
</dbReference>
<dbReference type="InterPro" id="IPR003437">
    <property type="entry name" value="GcvP"/>
</dbReference>
<dbReference type="NCBIfam" id="NF001696">
    <property type="entry name" value="PRK00451.1"/>
    <property type="match status" value="1"/>
</dbReference>
<organism evidence="12 13">
    <name type="scientific">Dyella thiooxydans</name>
    <dbReference type="NCBI Taxonomy" id="445710"/>
    <lineage>
        <taxon>Bacteria</taxon>
        <taxon>Pseudomonadati</taxon>
        <taxon>Pseudomonadota</taxon>
        <taxon>Gammaproteobacteria</taxon>
        <taxon>Lysobacterales</taxon>
        <taxon>Rhodanobacteraceae</taxon>
        <taxon>Dyella</taxon>
    </lineage>
</organism>
<dbReference type="RefSeq" id="WP_063670082.1">
    <property type="nucleotide sequence ID" value="NZ_CP014841.1"/>
</dbReference>
<evidence type="ECO:0000256" key="9">
    <source>
        <dbReference type="PIRSR" id="PIRSR603437-50"/>
    </source>
</evidence>
<dbReference type="Pfam" id="PF21478">
    <property type="entry name" value="GcvP2_C"/>
    <property type="match status" value="1"/>
</dbReference>
<dbReference type="OrthoDB" id="9801272at2"/>
<dbReference type="FunFam" id="3.40.640.10:FF:000005">
    <property type="entry name" value="Glycine dehydrogenase (decarboxylating), mitochondrial"/>
    <property type="match status" value="1"/>
</dbReference>
<evidence type="ECO:0000256" key="6">
    <source>
        <dbReference type="ARBA" id="ARBA00023002"/>
    </source>
</evidence>
<dbReference type="KEGG" id="dtx:ATSB10_02890"/>
<comment type="function">
    <text evidence="2 8">The glycine cleavage system catalyzes the degradation of glycine. The P protein binds the alpha-amino group of glycine through its pyridoxal phosphate cofactor; CO(2) is released and the remaining methylamine moiety is then transferred to the lipoamide cofactor of the H protein.</text>
</comment>
<dbReference type="STRING" id="445710.ATSB10_02890"/>
<dbReference type="PATRIC" id="fig|445710.3.peg.287"/>